<dbReference type="Pfam" id="PF08378">
    <property type="entry name" value="NERD"/>
    <property type="match status" value="1"/>
</dbReference>
<organism evidence="2 3">
    <name type="scientific">Anoxybacillus andreesenii</name>
    <dbReference type="NCBI Taxonomy" id="1325932"/>
    <lineage>
        <taxon>Bacteria</taxon>
        <taxon>Bacillati</taxon>
        <taxon>Bacillota</taxon>
        <taxon>Bacilli</taxon>
        <taxon>Bacillales</taxon>
        <taxon>Anoxybacillaceae</taxon>
        <taxon>Anoxybacillus</taxon>
    </lineage>
</organism>
<accession>A0ABT9V428</accession>
<dbReference type="InterPro" id="IPR011528">
    <property type="entry name" value="NERD"/>
</dbReference>
<name>A0ABT9V428_9BACL</name>
<evidence type="ECO:0000259" key="1">
    <source>
        <dbReference type="PROSITE" id="PS50965"/>
    </source>
</evidence>
<evidence type="ECO:0000313" key="2">
    <source>
        <dbReference type="EMBL" id="MDQ0155708.1"/>
    </source>
</evidence>
<reference evidence="2 3" key="1">
    <citation type="submission" date="2023-07" db="EMBL/GenBank/DDBJ databases">
        <title>Genomic Encyclopedia of Type Strains, Phase IV (KMG-IV): sequencing the most valuable type-strain genomes for metagenomic binning, comparative biology and taxonomic classification.</title>
        <authorList>
            <person name="Goeker M."/>
        </authorList>
    </citation>
    <scope>NUCLEOTIDE SEQUENCE [LARGE SCALE GENOMIC DNA]</scope>
    <source>
        <strain evidence="2 3">DSM 23948</strain>
    </source>
</reference>
<protein>
    <recommendedName>
        <fullName evidence="1">NERD domain-containing protein</fullName>
    </recommendedName>
</protein>
<sequence length="282" mass="32895">MKLDSKDKQQFINLVRGFEGESEFDGLLEQLGNEYLIMNDLLLAKHNTFFQIDSLVISHDTIYLFEIKNYEGDYYIEGDKWYLCSGTEIQSPLIQLKRNETLLRRFLQPYQLSHITKAFLVFINPEFTLYKAPRDEMIIFPSQLKRFMKGLSLGKPQLMENQLQLAKKILAEHQDKSPYTRLPTYKYEQLQKGIICWKCRAIETKIDGGQLLCSICSAVENADSAILRSVEELRLLFPERKLTTNAIYEWCGAMVSKKTIRRVMKANYELTGHGRTAHFIKK</sequence>
<dbReference type="PROSITE" id="PS50965">
    <property type="entry name" value="NERD"/>
    <property type="match status" value="1"/>
</dbReference>
<dbReference type="Proteomes" id="UP001231362">
    <property type="component" value="Unassembled WGS sequence"/>
</dbReference>
<evidence type="ECO:0000313" key="3">
    <source>
        <dbReference type="Proteomes" id="UP001231362"/>
    </source>
</evidence>
<comment type="caution">
    <text evidence="2">The sequence shown here is derived from an EMBL/GenBank/DDBJ whole genome shotgun (WGS) entry which is preliminary data.</text>
</comment>
<keyword evidence="3" id="KW-1185">Reference proteome</keyword>
<gene>
    <name evidence="2" type="ORF">J2S07_002013</name>
</gene>
<dbReference type="EMBL" id="JAUSTU010000008">
    <property type="protein sequence ID" value="MDQ0155708.1"/>
    <property type="molecule type" value="Genomic_DNA"/>
</dbReference>
<feature type="domain" description="NERD" evidence="1">
    <location>
        <begin position="16"/>
        <end position="126"/>
    </location>
</feature>
<dbReference type="RefSeq" id="WP_307150238.1">
    <property type="nucleotide sequence ID" value="NZ_JAUSTU010000008.1"/>
</dbReference>
<proteinExistence type="predicted"/>